<dbReference type="EMBL" id="JAHLJV010000001">
    <property type="protein sequence ID" value="KAK1599989.1"/>
    <property type="molecule type" value="Genomic_DNA"/>
</dbReference>
<dbReference type="RefSeq" id="XP_060420485.1">
    <property type="nucleotide sequence ID" value="XM_060552357.1"/>
</dbReference>
<keyword evidence="2" id="KW-1185">Reference proteome</keyword>
<sequence>MTGRPVDGTPKSRPSTADRPCRIRQLWQVLVAMDVHPVPGAERLRCCQGLKMLPMTVVLSQSTDEGHRILTDTWTISLGCGLTDEQWQPLDEDRCTSPKELSNAAIPDFLRHLLRLDPAGEIPRVSKQAGRTGVRPSGPWRFPMERREAWGSDARKWVSRWLAASAYWLHSTRKRGGIMMIPSL</sequence>
<name>A0AAD8VB62_9PEZI</name>
<reference evidence="1" key="1">
    <citation type="submission" date="2021-06" db="EMBL/GenBank/DDBJ databases">
        <title>Comparative genomics, transcriptomics and evolutionary studies reveal genomic signatures of adaptation to plant cell wall in hemibiotrophic fungi.</title>
        <authorList>
            <consortium name="DOE Joint Genome Institute"/>
            <person name="Baroncelli R."/>
            <person name="Diaz J.F."/>
            <person name="Benocci T."/>
            <person name="Peng M."/>
            <person name="Battaglia E."/>
            <person name="Haridas S."/>
            <person name="Andreopoulos W."/>
            <person name="Labutti K."/>
            <person name="Pangilinan J."/>
            <person name="Floch G.L."/>
            <person name="Makela M.R."/>
            <person name="Henrissat B."/>
            <person name="Grigoriev I.V."/>
            <person name="Crouch J.A."/>
            <person name="De Vries R.P."/>
            <person name="Sukno S.A."/>
            <person name="Thon M.R."/>
        </authorList>
    </citation>
    <scope>NUCLEOTIDE SEQUENCE</scope>
    <source>
        <strain evidence="1">CBS 125086</strain>
    </source>
</reference>
<evidence type="ECO:0000313" key="1">
    <source>
        <dbReference type="EMBL" id="KAK1599989.1"/>
    </source>
</evidence>
<dbReference type="GeneID" id="85436597"/>
<gene>
    <name evidence="1" type="ORF">LY79DRAFT_3133</name>
</gene>
<evidence type="ECO:0000313" key="2">
    <source>
        <dbReference type="Proteomes" id="UP001230504"/>
    </source>
</evidence>
<proteinExistence type="predicted"/>
<dbReference type="AlphaFoldDB" id="A0AAD8VB62"/>
<comment type="caution">
    <text evidence="1">The sequence shown here is derived from an EMBL/GenBank/DDBJ whole genome shotgun (WGS) entry which is preliminary data.</text>
</comment>
<organism evidence="1 2">
    <name type="scientific">Colletotrichum navitas</name>
    <dbReference type="NCBI Taxonomy" id="681940"/>
    <lineage>
        <taxon>Eukaryota</taxon>
        <taxon>Fungi</taxon>
        <taxon>Dikarya</taxon>
        <taxon>Ascomycota</taxon>
        <taxon>Pezizomycotina</taxon>
        <taxon>Sordariomycetes</taxon>
        <taxon>Hypocreomycetidae</taxon>
        <taxon>Glomerellales</taxon>
        <taxon>Glomerellaceae</taxon>
        <taxon>Colletotrichum</taxon>
        <taxon>Colletotrichum graminicola species complex</taxon>
    </lineage>
</organism>
<accession>A0AAD8VB62</accession>
<dbReference type="Proteomes" id="UP001230504">
    <property type="component" value="Unassembled WGS sequence"/>
</dbReference>
<protein>
    <submittedName>
        <fullName evidence="1">Uncharacterized protein</fullName>
    </submittedName>
</protein>